<evidence type="ECO:0000256" key="1">
    <source>
        <dbReference type="SAM" id="Coils"/>
    </source>
</evidence>
<keyword evidence="1" id="KW-0175">Coiled coil</keyword>
<evidence type="ECO:0000313" key="2">
    <source>
        <dbReference type="EMBL" id="CDW75275.1"/>
    </source>
</evidence>
<reference evidence="2 3" key="1">
    <citation type="submission" date="2014-06" db="EMBL/GenBank/DDBJ databases">
        <authorList>
            <person name="Swart Estienne"/>
        </authorList>
    </citation>
    <scope>NUCLEOTIDE SEQUENCE [LARGE SCALE GENOMIC DNA]</scope>
    <source>
        <strain evidence="2 3">130c</strain>
    </source>
</reference>
<dbReference type="InParanoid" id="A0A077ZZC2"/>
<dbReference type="AlphaFoldDB" id="A0A077ZZC2"/>
<keyword evidence="3" id="KW-1185">Reference proteome</keyword>
<proteinExistence type="predicted"/>
<sequence length="351" mass="40754">MIKSSLDIEEVIQGNTQEQVKSSSGFRKSNKIQKQAKLNTINLNEIKVEQGINLSNTQKEPPRQKKILEFRNKLQDLMQKRREKQINLNNVDNQANIEKNLTIQATVLLHHINQKFQQQQQLQDEVIDSQLISPKINMDVQLPKTGFLNQRSATKETIRRYRNSPPVNETEMKSTYSQSKYNSKVFANKQESRNITLDKSNLTNLPESHNHGGFLMIPSKSSAPFSTKNRYMKNKSRFSNKTMEIQKERKSNLNDVSTLNDSEYSFGNLNQSGMRINNSNFQSNINMSNIGKMNKTAMYSTYHINQQTARKVLQDQYNLPNDIKFFRDSRNMLLQNHRFINDTMISGKNIL</sequence>
<name>A0A077ZZC2_STYLE</name>
<protein>
    <submittedName>
        <fullName evidence="2">Uncharacterized protein</fullName>
    </submittedName>
</protein>
<dbReference type="Proteomes" id="UP000039865">
    <property type="component" value="Unassembled WGS sequence"/>
</dbReference>
<accession>A0A077ZZC2</accession>
<organism evidence="2 3">
    <name type="scientific">Stylonychia lemnae</name>
    <name type="common">Ciliate</name>
    <dbReference type="NCBI Taxonomy" id="5949"/>
    <lineage>
        <taxon>Eukaryota</taxon>
        <taxon>Sar</taxon>
        <taxon>Alveolata</taxon>
        <taxon>Ciliophora</taxon>
        <taxon>Intramacronucleata</taxon>
        <taxon>Spirotrichea</taxon>
        <taxon>Stichotrichia</taxon>
        <taxon>Sporadotrichida</taxon>
        <taxon>Oxytrichidae</taxon>
        <taxon>Stylonychinae</taxon>
        <taxon>Stylonychia</taxon>
    </lineage>
</organism>
<dbReference type="EMBL" id="CCKQ01004136">
    <property type="protein sequence ID" value="CDW75275.1"/>
    <property type="molecule type" value="Genomic_DNA"/>
</dbReference>
<feature type="coiled-coil region" evidence="1">
    <location>
        <begin position="67"/>
        <end position="94"/>
    </location>
</feature>
<gene>
    <name evidence="2" type="primary">Contig14362.g15300</name>
    <name evidence="2" type="ORF">STYLEM_4262</name>
</gene>
<evidence type="ECO:0000313" key="3">
    <source>
        <dbReference type="Proteomes" id="UP000039865"/>
    </source>
</evidence>